<keyword evidence="3" id="KW-0732">Signal</keyword>
<comment type="caution">
    <text evidence="4">The sequence shown here is derived from an EMBL/GenBank/DDBJ whole genome shotgun (WGS) entry which is preliminary data.</text>
</comment>
<dbReference type="InterPro" id="IPR036430">
    <property type="entry name" value="RNase_T2-like_sf"/>
</dbReference>
<feature type="chain" id="PRO_5021189302" evidence="3">
    <location>
        <begin position="23"/>
        <end position="238"/>
    </location>
</feature>
<organism evidence="4 5">
    <name type="scientific">Martelella alba</name>
    <dbReference type="NCBI Taxonomy" id="2590451"/>
    <lineage>
        <taxon>Bacteria</taxon>
        <taxon>Pseudomonadati</taxon>
        <taxon>Pseudomonadota</taxon>
        <taxon>Alphaproteobacteria</taxon>
        <taxon>Hyphomicrobiales</taxon>
        <taxon>Aurantimonadaceae</taxon>
        <taxon>Martelella</taxon>
    </lineage>
</organism>
<dbReference type="OrthoDB" id="4720638at2"/>
<keyword evidence="5" id="KW-1185">Reference proteome</keyword>
<sequence length="238" mass="25322">MRYWIGSLAILMSIAGGVPAMAKSTSAILAISWQPAFCEGNGSKAECSSQTKDRFDASHFALHGLWPVKDEYCGVSADLQAQDKSGNWTALPALDLSDDLKNSLAEVMPGTQSGLDRHEWIKHGTCTRFTPQNYYQTAVDLLQQVNGSAVQKVFANNIGKELTAVEIGKAFDDAFGKGASKRIKISCVSDGNRQLIDEITIGLSDQYAPGIAMETLIDGAGSTDIGCDGGIVDAVGNQ</sequence>
<accession>A0A506UAX0</accession>
<dbReference type="InterPro" id="IPR001568">
    <property type="entry name" value="RNase_T2-like"/>
</dbReference>
<dbReference type="AlphaFoldDB" id="A0A506UAX0"/>
<protein>
    <submittedName>
        <fullName evidence="4">Ribonuclease</fullName>
    </submittedName>
</protein>
<name>A0A506UAX0_9HYPH</name>
<dbReference type="GO" id="GO:0003723">
    <property type="term" value="F:RNA binding"/>
    <property type="evidence" value="ECO:0007669"/>
    <property type="project" value="InterPro"/>
</dbReference>
<dbReference type="InterPro" id="IPR018188">
    <property type="entry name" value="RNase_T2_His_AS_1"/>
</dbReference>
<evidence type="ECO:0000256" key="2">
    <source>
        <dbReference type="RuleBase" id="RU004328"/>
    </source>
</evidence>
<dbReference type="PANTHER" id="PTHR11240:SF22">
    <property type="entry name" value="RIBONUCLEASE T2"/>
    <property type="match status" value="1"/>
</dbReference>
<gene>
    <name evidence="4" type="ORF">FJU08_13150</name>
</gene>
<evidence type="ECO:0000313" key="4">
    <source>
        <dbReference type="EMBL" id="TPW29749.1"/>
    </source>
</evidence>
<dbReference type="Proteomes" id="UP000318801">
    <property type="component" value="Unassembled WGS sequence"/>
</dbReference>
<dbReference type="Gene3D" id="3.90.730.10">
    <property type="entry name" value="Ribonuclease T2-like"/>
    <property type="match status" value="1"/>
</dbReference>
<dbReference type="InterPro" id="IPR033130">
    <property type="entry name" value="RNase_T2_His_AS_2"/>
</dbReference>
<comment type="similarity">
    <text evidence="1 2">Belongs to the RNase T2 family.</text>
</comment>
<dbReference type="EMBL" id="VHLG01000008">
    <property type="protein sequence ID" value="TPW29749.1"/>
    <property type="molecule type" value="Genomic_DNA"/>
</dbReference>
<evidence type="ECO:0000256" key="1">
    <source>
        <dbReference type="ARBA" id="ARBA00007469"/>
    </source>
</evidence>
<dbReference type="GO" id="GO:0006401">
    <property type="term" value="P:RNA catabolic process"/>
    <property type="evidence" value="ECO:0007669"/>
    <property type="project" value="TreeGrafter"/>
</dbReference>
<dbReference type="PROSITE" id="PS00530">
    <property type="entry name" value="RNASE_T2_1"/>
    <property type="match status" value="1"/>
</dbReference>
<evidence type="ECO:0000313" key="5">
    <source>
        <dbReference type="Proteomes" id="UP000318801"/>
    </source>
</evidence>
<dbReference type="PROSITE" id="PS00531">
    <property type="entry name" value="RNASE_T2_2"/>
    <property type="match status" value="1"/>
</dbReference>
<dbReference type="SUPFAM" id="SSF55895">
    <property type="entry name" value="Ribonuclease Rh-like"/>
    <property type="match status" value="1"/>
</dbReference>
<feature type="signal peptide" evidence="3">
    <location>
        <begin position="1"/>
        <end position="22"/>
    </location>
</feature>
<dbReference type="Pfam" id="PF00445">
    <property type="entry name" value="Ribonuclease_T2"/>
    <property type="match status" value="1"/>
</dbReference>
<dbReference type="GO" id="GO:0033897">
    <property type="term" value="F:ribonuclease T2 activity"/>
    <property type="evidence" value="ECO:0007669"/>
    <property type="project" value="InterPro"/>
</dbReference>
<reference evidence="4 5" key="1">
    <citation type="submission" date="2019-06" db="EMBL/GenBank/DDBJ databases">
        <authorList>
            <person name="Li M."/>
        </authorList>
    </citation>
    <scope>NUCLEOTIDE SEQUENCE [LARGE SCALE GENOMIC DNA]</scope>
    <source>
        <strain evidence="4 5">BGMRC2036</strain>
    </source>
</reference>
<evidence type="ECO:0000256" key="3">
    <source>
        <dbReference type="SAM" id="SignalP"/>
    </source>
</evidence>
<proteinExistence type="inferred from homology"/>
<dbReference type="RefSeq" id="WP_141149472.1">
    <property type="nucleotide sequence ID" value="NZ_VHLG01000008.1"/>
</dbReference>
<dbReference type="PANTHER" id="PTHR11240">
    <property type="entry name" value="RIBONUCLEASE T2"/>
    <property type="match status" value="1"/>
</dbReference>